<dbReference type="AlphaFoldDB" id="A0A1S8ASS4"/>
<sequence>MNLRNLATGGDPRKAMAEQFFKSQQAEAFLSIVAHRERRIMEAVADLQEAAGDDIEPIEGLPTVDDRVGQIRSMALAMIDGSLPSWYVTEAMHDLENAEEAAQYADQTAEEWQETKETWADRYREQGIEGGVDELATAHVRARFDVDDLETFREAVIEWSDERRQAVLEEALAGGLEMAEQGIYEVAEDLEE</sequence>
<proteinExistence type="predicted"/>
<accession>A0A1S8ASS4</accession>
<keyword evidence="2" id="KW-1185">Reference proteome</keyword>
<dbReference type="Proteomes" id="UP000189370">
    <property type="component" value="Unassembled WGS sequence"/>
</dbReference>
<evidence type="ECO:0000313" key="2">
    <source>
        <dbReference type="Proteomes" id="UP000189370"/>
    </source>
</evidence>
<reference evidence="2" key="1">
    <citation type="submission" date="2016-04" db="EMBL/GenBank/DDBJ databases">
        <authorList>
            <person name="Chen S.-C."/>
            <person name="Lai M.-C."/>
        </authorList>
    </citation>
    <scope>NUCLEOTIDE SEQUENCE [LARGE SCALE GENOMIC DNA]</scope>
    <source>
        <strain evidence="2">AB14</strain>
    </source>
</reference>
<comment type="caution">
    <text evidence="1">The sequence shown here is derived from an EMBL/GenBank/DDBJ whole genome shotgun (WGS) entry which is preliminary data.</text>
</comment>
<dbReference type="OrthoDB" id="201156at2157"/>
<dbReference type="EMBL" id="LWLN01000001">
    <property type="protein sequence ID" value="OLZ39873.1"/>
    <property type="molecule type" value="Genomic_DNA"/>
</dbReference>
<gene>
    <name evidence="1" type="ORF">A6E15_02245</name>
</gene>
<evidence type="ECO:0000313" key="1">
    <source>
        <dbReference type="EMBL" id="OLZ39873.1"/>
    </source>
</evidence>
<organism evidence="1 2">
    <name type="scientific">Natrinema saccharevitans</name>
    <dbReference type="NCBI Taxonomy" id="301967"/>
    <lineage>
        <taxon>Archaea</taxon>
        <taxon>Methanobacteriati</taxon>
        <taxon>Methanobacteriota</taxon>
        <taxon>Stenosarchaea group</taxon>
        <taxon>Halobacteria</taxon>
        <taxon>Halobacteriales</taxon>
        <taxon>Natrialbaceae</taxon>
        <taxon>Natrinema</taxon>
    </lineage>
</organism>
<name>A0A1S8ASS4_9EURY</name>
<protein>
    <submittedName>
        <fullName evidence="1">Uncharacterized protein</fullName>
    </submittedName>
</protein>
<dbReference type="STRING" id="301967.A6E15_02245"/>
<dbReference type="RefSeq" id="WP_076143245.1">
    <property type="nucleotide sequence ID" value="NZ_LWLN01000001.1"/>
</dbReference>